<evidence type="ECO:0000313" key="6">
    <source>
        <dbReference type="Proteomes" id="UP000218334"/>
    </source>
</evidence>
<reference evidence="6" key="1">
    <citation type="journal article" date="2017" name="Nat. Ecol. Evol.">
        <title>Genome expansion and lineage-specific genetic innovations in the forest pathogenic fungi Armillaria.</title>
        <authorList>
            <person name="Sipos G."/>
            <person name="Prasanna A.N."/>
            <person name="Walter M.C."/>
            <person name="O'Connor E."/>
            <person name="Balint B."/>
            <person name="Krizsan K."/>
            <person name="Kiss B."/>
            <person name="Hess J."/>
            <person name="Varga T."/>
            <person name="Slot J."/>
            <person name="Riley R."/>
            <person name="Boka B."/>
            <person name="Rigling D."/>
            <person name="Barry K."/>
            <person name="Lee J."/>
            <person name="Mihaltcheva S."/>
            <person name="LaButti K."/>
            <person name="Lipzen A."/>
            <person name="Waldron R."/>
            <person name="Moloney N.M."/>
            <person name="Sperisen C."/>
            <person name="Kredics L."/>
            <person name="Vagvoelgyi C."/>
            <person name="Patrignani A."/>
            <person name="Fitzpatrick D."/>
            <person name="Nagy I."/>
            <person name="Doyle S."/>
            <person name="Anderson J.B."/>
            <person name="Grigoriev I.V."/>
            <person name="Gueldener U."/>
            <person name="Muensterkoetter M."/>
            <person name="Nagy L.G."/>
        </authorList>
    </citation>
    <scope>NUCLEOTIDE SEQUENCE [LARGE SCALE GENOMIC DNA]</scope>
    <source>
        <strain evidence="6">28-4</strain>
    </source>
</reference>
<dbReference type="GO" id="GO:0016405">
    <property type="term" value="F:CoA-ligase activity"/>
    <property type="evidence" value="ECO:0007669"/>
    <property type="project" value="TreeGrafter"/>
</dbReference>
<name>A0A2H3CAT5_9AGAR</name>
<dbReference type="InterPro" id="IPR000873">
    <property type="entry name" value="AMP-dep_synth/lig_dom"/>
</dbReference>
<keyword evidence="6" id="KW-1185">Reference proteome</keyword>
<dbReference type="InterPro" id="IPR020845">
    <property type="entry name" value="AMP-binding_CS"/>
</dbReference>
<dbReference type="STRING" id="1076256.A0A2H3CAT5"/>
<dbReference type="Pfam" id="PF13193">
    <property type="entry name" value="AMP-binding_C"/>
    <property type="match status" value="1"/>
</dbReference>
<dbReference type="AlphaFoldDB" id="A0A2H3CAT5"/>
<protein>
    <submittedName>
        <fullName evidence="5">Acetyl-CoA synthetase-like protein</fullName>
    </submittedName>
</protein>
<dbReference type="PROSITE" id="PS00455">
    <property type="entry name" value="AMP_BINDING"/>
    <property type="match status" value="1"/>
</dbReference>
<evidence type="ECO:0000259" key="4">
    <source>
        <dbReference type="Pfam" id="PF13193"/>
    </source>
</evidence>
<sequence length="578" mass="63977">MLVQSPFPEPPSLTDANAYNVLLNRPDQREWKDYTLHIDAITGRKRSFYEFRERVQDAAAALGGPVSDGCLGLSAEHDEMVGIISENSSDYVVLVQSLLYLATPFALISPYSTPFELAHALKLAKVTAVFVQARLFPLVLSQAKEAGLSRKNIFILGGRVRGRKSFSDMIFHVKVNIPVYENKVRPARKDTLAYLVFSSGTSGLPKGFAAVMITHGNLVYSIYQVFVMGKAEVRVSPPIDTPEGIPITLAFLPMHHSYGLHAYCFRSFIVPHTYIIFPKWNLAAAMKAIPKYHITNLTLVPSVVHQIANHPKLNKQDLKSVKHVGCGAAYLPKELADKLLTALPPDVELTEGYGMSEATIAALTLPTSRSLGGRLKRIKGCSGVLLPGVEARLLRDDGTEADFDEVGELYIRSHNVSPGYWNNEKATREAFDNGWLRTGDKFTIDRDGYFFFADRAKDTLKVSGSQVAPVEIENVLLAHPEGLISDATVAGVSGGRTSDEKVPRAWVVLSPAGKKKGTAEVIKALESWHQESLSKYKWLRGGIEIVREIPKSPTGKTLRRILVDKYEKRIHKRMKSKL</sequence>
<comment type="similarity">
    <text evidence="1">Belongs to the ATP-dependent AMP-binding enzyme family.</text>
</comment>
<evidence type="ECO:0000256" key="2">
    <source>
        <dbReference type="ARBA" id="ARBA00022598"/>
    </source>
</evidence>
<feature type="domain" description="AMP-binding enzyme C-terminal" evidence="4">
    <location>
        <begin position="471"/>
        <end position="556"/>
    </location>
</feature>
<dbReference type="Proteomes" id="UP000218334">
    <property type="component" value="Unassembled WGS sequence"/>
</dbReference>
<dbReference type="EMBL" id="KZ293417">
    <property type="protein sequence ID" value="PBK75448.1"/>
    <property type="molecule type" value="Genomic_DNA"/>
</dbReference>
<dbReference type="Gene3D" id="3.30.300.30">
    <property type="match status" value="1"/>
</dbReference>
<accession>A0A2H3CAT5</accession>
<keyword evidence="2" id="KW-0436">Ligase</keyword>
<dbReference type="InterPro" id="IPR025110">
    <property type="entry name" value="AMP-bd_C"/>
</dbReference>
<evidence type="ECO:0000256" key="1">
    <source>
        <dbReference type="ARBA" id="ARBA00006432"/>
    </source>
</evidence>
<dbReference type="PANTHER" id="PTHR24096:SF149">
    <property type="entry name" value="AMP-BINDING DOMAIN-CONTAINING PROTEIN-RELATED"/>
    <property type="match status" value="1"/>
</dbReference>
<dbReference type="PANTHER" id="PTHR24096">
    <property type="entry name" value="LONG-CHAIN-FATTY-ACID--COA LIGASE"/>
    <property type="match status" value="1"/>
</dbReference>
<dbReference type="InterPro" id="IPR042099">
    <property type="entry name" value="ANL_N_sf"/>
</dbReference>
<dbReference type="SUPFAM" id="SSF56801">
    <property type="entry name" value="Acetyl-CoA synthetase-like"/>
    <property type="match status" value="1"/>
</dbReference>
<gene>
    <name evidence="5" type="ORF">ARMSODRAFT_388466</name>
</gene>
<evidence type="ECO:0000259" key="3">
    <source>
        <dbReference type="Pfam" id="PF00501"/>
    </source>
</evidence>
<dbReference type="Gene3D" id="3.40.50.12780">
    <property type="entry name" value="N-terminal domain of ligase-like"/>
    <property type="match status" value="1"/>
</dbReference>
<proteinExistence type="inferred from homology"/>
<organism evidence="5 6">
    <name type="scientific">Armillaria solidipes</name>
    <dbReference type="NCBI Taxonomy" id="1076256"/>
    <lineage>
        <taxon>Eukaryota</taxon>
        <taxon>Fungi</taxon>
        <taxon>Dikarya</taxon>
        <taxon>Basidiomycota</taxon>
        <taxon>Agaricomycotina</taxon>
        <taxon>Agaricomycetes</taxon>
        <taxon>Agaricomycetidae</taxon>
        <taxon>Agaricales</taxon>
        <taxon>Marasmiineae</taxon>
        <taxon>Physalacriaceae</taxon>
        <taxon>Armillaria</taxon>
    </lineage>
</organism>
<feature type="domain" description="AMP-dependent synthetase/ligase" evidence="3">
    <location>
        <begin position="31"/>
        <end position="421"/>
    </location>
</feature>
<dbReference type="Pfam" id="PF00501">
    <property type="entry name" value="AMP-binding"/>
    <property type="match status" value="1"/>
</dbReference>
<evidence type="ECO:0000313" key="5">
    <source>
        <dbReference type="EMBL" id="PBK75448.1"/>
    </source>
</evidence>
<dbReference type="InterPro" id="IPR045851">
    <property type="entry name" value="AMP-bd_C_sf"/>
</dbReference>